<dbReference type="InterPro" id="IPR008042">
    <property type="entry name" value="Retrotrans_Pao"/>
</dbReference>
<dbReference type="PANTHER" id="PTHR47331:SF1">
    <property type="entry name" value="GAG-LIKE PROTEIN"/>
    <property type="match status" value="1"/>
</dbReference>
<dbReference type="InterPro" id="IPR036397">
    <property type="entry name" value="RNaseH_sf"/>
</dbReference>
<dbReference type="Pfam" id="PF07245">
    <property type="entry name" value="Phlebovirus_G2"/>
    <property type="match status" value="1"/>
</dbReference>
<dbReference type="Proteomes" id="UP000580250">
    <property type="component" value="Unassembled WGS sequence"/>
</dbReference>
<dbReference type="InterPro" id="IPR040676">
    <property type="entry name" value="DUF5641"/>
</dbReference>
<keyword evidence="3" id="KW-0472">Membrane</keyword>
<dbReference type="Pfam" id="PF05380">
    <property type="entry name" value="Peptidase_A17"/>
    <property type="match status" value="1"/>
</dbReference>
<dbReference type="SUPFAM" id="SSF56672">
    <property type="entry name" value="DNA/RNA polymerases"/>
    <property type="match status" value="1"/>
</dbReference>
<comment type="caution">
    <text evidence="5">The sequence shown here is derived from an EMBL/GenBank/DDBJ whole genome shotgun (WGS) entry which is preliminary data.</text>
</comment>
<dbReference type="InterPro" id="IPR041588">
    <property type="entry name" value="Integrase_H2C2"/>
</dbReference>
<dbReference type="GO" id="GO:0015074">
    <property type="term" value="P:DNA integration"/>
    <property type="evidence" value="ECO:0007669"/>
    <property type="project" value="InterPro"/>
</dbReference>
<keyword evidence="1" id="KW-0175">Coiled coil</keyword>
<dbReference type="GO" id="GO:0042575">
    <property type="term" value="C:DNA polymerase complex"/>
    <property type="evidence" value="ECO:0007669"/>
    <property type="project" value="UniProtKB-ARBA"/>
</dbReference>
<sequence>MAAVLQAGITMLRDRLGRHLDTARQIDFSMKLVTTKPHTENPLKRKNDVKEIKEKRFGIKNTSQNNKNSNICLEVQDDNLNDSNDILINYLTKNSQNSIFPTFLQVTQAKIVNPKIPILMQNAHVFLDSGAEICLIKTSLAEKLKLEPIAINNFKATGVFGQSMVRRMPIFDFEIKCINNESIKVRARGVDESFVEKLKTIFVEKIGLDKLNENRIPYEFVEEVTPEILIGTNVYNKIMGYERLQNGFSVIQTKLGKVLSGRGVISLNLNESKIFSMENVEKFWELESFGITDNPLNEDDKNALELFKKSVTRTPEGRYEIEFPFKEKKINISSNFAPCIKRLQSSWAKGNKEGVLEKMKESFLEQAKNNQIENCERNDSNLCHYIPWHYVYHPQKKKMRIVFAANCKTAEEKISLNDIIYRGPVLLPDLCGLLIRIRTFPILTSADVKSAFHQIGLKENQRDLMRFLLPKNWNLPPTNLNLDYWRWTKMPFGISAAPFCLAAVINLHLEKTAGEFGRELRRGIYADNIFFSATTTEEGLNKCKKVIEIFKEAQMPLQEFISNSETINKNFGDKAIENNTKILGVGWDVKMDALIVEMKKIKTPERWTKRSILKEIAKLFDPMGVLLPANLCRKLLLQKLWVDKEKTWDDEISIEHIKEIEKIKDDYGTFKFRRQLLKEKGPNELHIFVDASQNAFAAVAYIRVEYDLNKIFSSIIMAKGRLAPLKSRLTIPKMELMAAIAGKRLSDFIQKESDIELEKIFIWSDSKVVLNWILISDKEKQPRFIKRRIEEINQNKNLVWKYVPTELNIADVATRGLTCNELTEKKSWWQGPTFLRKGKNEWPKAIEFEKIVSPKETKIEFIMNVTTEKIMNLDARSEWNKTITIGTIICKFLKKIIKNINLKTQFFIALKNTKTNVGLRKFGEILILKEAQNQNKPTEKEIFELYMRRNEFGIWVCPGRVESSGIPTPVYVSYDSPISEKICLEYHKRAMHSGLRQSLCELRQCFWITKGRQKMKSTINKCLQCRKQLLKPFEIPKMPILPEERIKKCSPFKNSGLDYAGPFHVKTQENKIIKIWIEIFTCLTTRFSHLELITDLSANTCVQALRRFIAEYGKPTLILSDNGTQYRLTSKVINEIEKNLDCEKIEWRFIPAVSPWFGGVYESIVKIMKKALKNSVGRKMLNIEELRTLLPEIKYVINSRPLTYLYNDLEEIEVLRPIDLVHPTRIKQGINFENFETDNFEEKVSQKIEIINNWKETNRIVNTFWEKFEKEYLNDIKERTNRHAQKRFRKNYSPKVGELVLIQNSNLPKHFWSLGKIQYLIKSRDGLYRSAKVLCKNKIITRAIALLYPLELAIEDEEKNKELEINNSIDSHQKGRTHPMTLRERKRINYDETDNADINFLIDVENNSMESAKICMYFEDEPIMWRPCKFCGGPHMDYDCDFQTGSSHDWQPREKSFDKKFKRQDRQPRDKSYDYKYRTLEDENKILKREIKISKDEISKLKIDNKANENLINNNKVEISHLQNELKETKLILNNANEKITELEKNYSEEIQTLKIQNERLNNDFKRIRADFYSKNILDEDVTKKGQKFVKNKSMGNNKNKNKGVAILKPNTLPASITLTIMIFFSLCLNLAASPCKSHEKTKRIQIDDECIVNGFSIHKRAGGTFCWKRNECGKGNCNPACVCPDWAIECSFYKGLEIKRSTANDPDVKNIIEHNRPKICSFEYKENCKNFSEIKKFKQIELYDGTKHLVNELKIEMKENLNDEFICFGVGETTGSPLYCSKHACSENGKKFCFYSKNEVAYFVSNHGKVVIKAWGEISKRVYDFKNENEKGCKECELECAKEGILIKINKEINGIEICLKKCIYIPFPDTTQEITLPKEDLINGFEATIKFFNNGQNIKEKGIKCQPLNMCGLIKCNLCIERLTNPRCNPELAMVLVALAVYLFSNIIYFVGKITIALISVIIWILKRKWSLIRFLIKCCKKTKTENKEKIEKIKILKNNRKNRLPMKVTIAIIIFVSSLQRALCLTTITADEEKCILDKTGVRNCLFEKTLEISFNPTDQEIDIKLQDYQDNFVGSMKFILHRLKASCVKTIKYFSRSYDIQVISGWRCAHTGSCINQKCSSIKMNDTIIELNMENQKFPGITRCMETEGGWANGCFYVDPACLFYRFSAVTTNDQKILEIFRCPKWDLELDVKIIIETQNDKQEKLLSLKPGFTREWNDLRITATSMTVAPLPILNQLFVSDENRVAILESESEDKLRSFKCSSKAAAIKFNECKLDPLSCDCNSADHNVACLCYELLETRQLFKRDLTLPFEHNGILLDVDHGTIKVSPDFSAAQIQTQIKGLTLKTEILANKCKVTNAKLVGCYKCNRGAKLELTCKTDFGNSLGNIVCPSLTTFTTCVPKGETRNLSVHLSYSQIEETCEIFCGSSYSKFELKGILNHPEEIVETKWVQKHSNKIESLMDIDLTHLLKFLFFPRYLLILILALFCFVLIGYCFLPCLTRFLLFKLVNIFCARSVAPKRNFYKDI</sequence>
<feature type="region of interest" description="Disordered" evidence="2">
    <location>
        <begin position="1445"/>
        <end position="1469"/>
    </location>
</feature>
<evidence type="ECO:0000313" key="5">
    <source>
        <dbReference type="EMBL" id="CAD2183565.1"/>
    </source>
</evidence>
<dbReference type="SUPFAM" id="SSF53098">
    <property type="entry name" value="Ribonuclease H-like"/>
    <property type="match status" value="1"/>
</dbReference>
<dbReference type="EMBL" id="CAJEWN010000472">
    <property type="protein sequence ID" value="CAD2183565.1"/>
    <property type="molecule type" value="Genomic_DNA"/>
</dbReference>
<dbReference type="Pfam" id="PF17921">
    <property type="entry name" value="Integrase_H2C2"/>
    <property type="match status" value="1"/>
</dbReference>
<dbReference type="InterPro" id="IPR043128">
    <property type="entry name" value="Rev_trsase/Diguanyl_cyclase"/>
</dbReference>
<protein>
    <recommendedName>
        <fullName evidence="4">Integrase catalytic domain-containing protein</fullName>
    </recommendedName>
</protein>
<feature type="coiled-coil region" evidence="1">
    <location>
        <begin position="1477"/>
        <end position="1571"/>
    </location>
</feature>
<dbReference type="Gene3D" id="2.60.40.3770">
    <property type="match status" value="1"/>
</dbReference>
<dbReference type="InterPro" id="IPR000477">
    <property type="entry name" value="RT_dom"/>
</dbReference>
<evidence type="ECO:0000256" key="3">
    <source>
        <dbReference type="SAM" id="Phobius"/>
    </source>
</evidence>
<dbReference type="GO" id="GO:0003676">
    <property type="term" value="F:nucleic acid binding"/>
    <property type="evidence" value="ECO:0007669"/>
    <property type="project" value="InterPro"/>
</dbReference>
<dbReference type="Pfam" id="PF18701">
    <property type="entry name" value="DUF5641"/>
    <property type="match status" value="1"/>
</dbReference>
<evidence type="ECO:0000256" key="2">
    <source>
        <dbReference type="SAM" id="MobiDB-lite"/>
    </source>
</evidence>
<dbReference type="InterPro" id="IPR043502">
    <property type="entry name" value="DNA/RNA_pol_sf"/>
</dbReference>
<gene>
    <name evidence="5" type="ORF">MENT_LOCUS35868</name>
</gene>
<proteinExistence type="predicted"/>
<dbReference type="PROSITE" id="PS50994">
    <property type="entry name" value="INTEGRASE"/>
    <property type="match status" value="1"/>
</dbReference>
<dbReference type="Gene3D" id="3.30.420.10">
    <property type="entry name" value="Ribonuclease H-like superfamily/Ribonuclease H"/>
    <property type="match status" value="2"/>
</dbReference>
<keyword evidence="3" id="KW-0812">Transmembrane</keyword>
<feature type="transmembrane region" description="Helical" evidence="3">
    <location>
        <begin position="1935"/>
        <end position="1968"/>
    </location>
</feature>
<dbReference type="Pfam" id="PF00078">
    <property type="entry name" value="RVT_1"/>
    <property type="match status" value="1"/>
</dbReference>
<reference evidence="5 6" key="1">
    <citation type="submission" date="2020-08" db="EMBL/GenBank/DDBJ databases">
        <authorList>
            <person name="Koutsovoulos G."/>
            <person name="Danchin GJ E."/>
        </authorList>
    </citation>
    <scope>NUCLEOTIDE SEQUENCE [LARGE SCALE GENOMIC DNA]</scope>
</reference>
<keyword evidence="3" id="KW-1133">Transmembrane helix</keyword>
<dbReference type="OrthoDB" id="8019190at2759"/>
<dbReference type="Gene3D" id="3.30.70.270">
    <property type="match status" value="1"/>
</dbReference>
<dbReference type="InterPro" id="IPR009878">
    <property type="entry name" value="Phlebovirus_G2_fusion"/>
</dbReference>
<evidence type="ECO:0000256" key="1">
    <source>
        <dbReference type="SAM" id="Coils"/>
    </source>
</evidence>
<evidence type="ECO:0000313" key="6">
    <source>
        <dbReference type="Proteomes" id="UP000580250"/>
    </source>
</evidence>
<dbReference type="Gene3D" id="3.10.10.10">
    <property type="entry name" value="HIV Type 1 Reverse Transcriptase, subunit A, domain 1"/>
    <property type="match status" value="1"/>
</dbReference>
<feature type="domain" description="Integrase catalytic" evidence="4">
    <location>
        <begin position="1047"/>
        <end position="1225"/>
    </location>
</feature>
<accession>A0A6V7W8W5</accession>
<feature type="transmembrane region" description="Helical" evidence="3">
    <location>
        <begin position="2482"/>
        <end position="2501"/>
    </location>
</feature>
<dbReference type="InterPro" id="IPR012337">
    <property type="entry name" value="RNaseH-like_sf"/>
</dbReference>
<feature type="compositionally biased region" description="Basic and acidic residues" evidence="2">
    <location>
        <begin position="1450"/>
        <end position="1469"/>
    </location>
</feature>
<dbReference type="PANTHER" id="PTHR47331">
    <property type="entry name" value="PHD-TYPE DOMAIN-CONTAINING PROTEIN"/>
    <property type="match status" value="1"/>
</dbReference>
<evidence type="ECO:0000259" key="4">
    <source>
        <dbReference type="PROSITE" id="PS50994"/>
    </source>
</evidence>
<organism evidence="5 6">
    <name type="scientific">Meloidogyne enterolobii</name>
    <name type="common">Root-knot nematode worm</name>
    <name type="synonym">Meloidogyne mayaguensis</name>
    <dbReference type="NCBI Taxonomy" id="390850"/>
    <lineage>
        <taxon>Eukaryota</taxon>
        <taxon>Metazoa</taxon>
        <taxon>Ecdysozoa</taxon>
        <taxon>Nematoda</taxon>
        <taxon>Chromadorea</taxon>
        <taxon>Rhabditida</taxon>
        <taxon>Tylenchina</taxon>
        <taxon>Tylenchomorpha</taxon>
        <taxon>Tylenchoidea</taxon>
        <taxon>Meloidogynidae</taxon>
        <taxon>Meloidogyninae</taxon>
        <taxon>Meloidogyne</taxon>
    </lineage>
</organism>
<dbReference type="InterPro" id="IPR001584">
    <property type="entry name" value="Integrase_cat-core"/>
</dbReference>
<name>A0A6V7W8W5_MELEN</name>